<keyword evidence="1" id="KW-0472">Membrane</keyword>
<gene>
    <name evidence="2" type="ORF">WMO63_12500</name>
</gene>
<organism evidence="2 3">
    <name type="scientific">Niallia hominis</name>
    <dbReference type="NCBI Taxonomy" id="3133173"/>
    <lineage>
        <taxon>Bacteria</taxon>
        <taxon>Bacillati</taxon>
        <taxon>Bacillota</taxon>
        <taxon>Bacilli</taxon>
        <taxon>Bacillales</taxon>
        <taxon>Bacillaceae</taxon>
        <taxon>Niallia</taxon>
    </lineage>
</organism>
<dbReference type="RefSeq" id="WP_235251640.1">
    <property type="nucleotide sequence ID" value="NZ_JBBMFN010000028.1"/>
</dbReference>
<feature type="transmembrane region" description="Helical" evidence="1">
    <location>
        <begin position="56"/>
        <end position="77"/>
    </location>
</feature>
<evidence type="ECO:0000313" key="3">
    <source>
        <dbReference type="Proteomes" id="UP001465426"/>
    </source>
</evidence>
<keyword evidence="3" id="KW-1185">Reference proteome</keyword>
<evidence type="ECO:0000256" key="1">
    <source>
        <dbReference type="SAM" id="Phobius"/>
    </source>
</evidence>
<reference evidence="2 3" key="1">
    <citation type="submission" date="2024-03" db="EMBL/GenBank/DDBJ databases">
        <title>Human intestinal bacterial collection.</title>
        <authorList>
            <person name="Pauvert C."/>
            <person name="Hitch T.C.A."/>
            <person name="Clavel T."/>
        </authorList>
    </citation>
    <scope>NUCLEOTIDE SEQUENCE [LARGE SCALE GENOMIC DNA]</scope>
    <source>
        <strain evidence="2 3">CLA-SR-H024</strain>
    </source>
</reference>
<comment type="caution">
    <text evidence="2">The sequence shown here is derived from an EMBL/GenBank/DDBJ whole genome shotgun (WGS) entry which is preliminary data.</text>
</comment>
<protein>
    <submittedName>
        <fullName evidence="2">Uncharacterized protein</fullName>
    </submittedName>
</protein>
<keyword evidence="1" id="KW-0812">Transmembrane</keyword>
<keyword evidence="1" id="KW-1133">Transmembrane helix</keyword>
<dbReference type="Proteomes" id="UP001465426">
    <property type="component" value="Unassembled WGS sequence"/>
</dbReference>
<dbReference type="EMBL" id="JBBMFN010000028">
    <property type="protein sequence ID" value="MEQ2466488.1"/>
    <property type="molecule type" value="Genomic_DNA"/>
</dbReference>
<feature type="transmembrane region" description="Helical" evidence="1">
    <location>
        <begin position="28"/>
        <end position="49"/>
    </location>
</feature>
<sequence>MRSFFRKYTYHEIETDLIYVQNVLSSNMYVFVDLIFISLMISFFMAIFFESILFGVIVFICCYLFFISIYCLLLKWIKDPPEDEL</sequence>
<proteinExistence type="predicted"/>
<evidence type="ECO:0000313" key="2">
    <source>
        <dbReference type="EMBL" id="MEQ2466488.1"/>
    </source>
</evidence>
<name>A0ABV1EZH0_9BACI</name>
<accession>A0ABV1EZH0</accession>